<dbReference type="InterPro" id="IPR029069">
    <property type="entry name" value="HotDog_dom_sf"/>
</dbReference>
<dbReference type="Pfam" id="PF07977">
    <property type="entry name" value="FabA"/>
    <property type="match status" value="1"/>
</dbReference>
<proteinExistence type="predicted"/>
<accession>A0A1Q2MDX3</accession>
<dbReference type="AlphaFoldDB" id="A0A1Q2MDX3"/>
<dbReference type="GO" id="GO:0019171">
    <property type="term" value="F:(3R)-hydroxyacyl-[acyl-carrier-protein] dehydratase activity"/>
    <property type="evidence" value="ECO:0007669"/>
    <property type="project" value="UniProtKB-EC"/>
</dbReference>
<dbReference type="Gene3D" id="3.10.129.10">
    <property type="entry name" value="Hotdog Thioesterase"/>
    <property type="match status" value="1"/>
</dbReference>
<gene>
    <name evidence="2" type="primary">fabZ_1</name>
    <name evidence="2" type="ORF">SMSP2_01232</name>
</gene>
<reference evidence="3" key="1">
    <citation type="submission" date="2017-02" db="EMBL/GenBank/DDBJ databases">
        <title>Comparative genomics and description of representatives of a novel lineage of planctomycetes thriving in anoxic sediments.</title>
        <authorList>
            <person name="Spring S."/>
            <person name="Bunk B."/>
            <person name="Sproer C."/>
        </authorList>
    </citation>
    <scope>NUCLEOTIDE SEQUENCE [LARGE SCALE GENOMIC DNA]</scope>
    <source>
        <strain evidence="3">SM-Chi-D1</strain>
    </source>
</reference>
<keyword evidence="1 2" id="KW-0456">Lyase</keyword>
<keyword evidence="3" id="KW-1185">Reference proteome</keyword>
<organism evidence="2 3">
    <name type="scientific">Limihaloglobus sulfuriphilus</name>
    <dbReference type="NCBI Taxonomy" id="1851148"/>
    <lineage>
        <taxon>Bacteria</taxon>
        <taxon>Pseudomonadati</taxon>
        <taxon>Planctomycetota</taxon>
        <taxon>Phycisphaerae</taxon>
        <taxon>Sedimentisphaerales</taxon>
        <taxon>Sedimentisphaeraceae</taxon>
        <taxon>Limihaloglobus</taxon>
    </lineage>
</organism>
<dbReference type="SUPFAM" id="SSF54637">
    <property type="entry name" value="Thioesterase/thiol ester dehydrase-isomerase"/>
    <property type="match status" value="1"/>
</dbReference>
<name>A0A1Q2MDX3_9BACT</name>
<evidence type="ECO:0000313" key="3">
    <source>
        <dbReference type="Proteomes" id="UP000188181"/>
    </source>
</evidence>
<protein>
    <submittedName>
        <fullName evidence="2">3-hydroxyacyl-[acyl-carrier-protein] dehydratase FabZ</fullName>
        <ecNumber evidence="2">4.2.1.59</ecNumber>
    </submittedName>
</protein>
<dbReference type="InterPro" id="IPR013114">
    <property type="entry name" value="FabA_FabZ"/>
</dbReference>
<dbReference type="RefSeq" id="WP_146683103.1">
    <property type="nucleotide sequence ID" value="NZ_CP019646.1"/>
</dbReference>
<dbReference type="Proteomes" id="UP000188181">
    <property type="component" value="Chromosome"/>
</dbReference>
<dbReference type="STRING" id="1851148.SMSP2_01232"/>
<dbReference type="OrthoDB" id="9787658at2"/>
<evidence type="ECO:0000256" key="1">
    <source>
        <dbReference type="ARBA" id="ARBA00023239"/>
    </source>
</evidence>
<dbReference type="PANTHER" id="PTHR30272:SF1">
    <property type="entry name" value="3-HYDROXYACYL-[ACYL-CARRIER-PROTEIN] DEHYDRATASE"/>
    <property type="match status" value="1"/>
</dbReference>
<dbReference type="EC" id="4.2.1.59" evidence="2"/>
<evidence type="ECO:0000313" key="2">
    <source>
        <dbReference type="EMBL" id="AQQ70870.1"/>
    </source>
</evidence>
<dbReference type="PANTHER" id="PTHR30272">
    <property type="entry name" value="3-HYDROXYACYL-[ACYL-CARRIER-PROTEIN] DEHYDRATASE"/>
    <property type="match status" value="1"/>
</dbReference>
<sequence>MKYSLIDKIIGLEEGKNIIAVKNVSLAEEYLGDHFPLFPVLPGVFLLQGMVETASWLVRSSQDFSNSMVLLERARNVNYKSFAAPGMCVEYTADAKNIDEKSSSFTVSGRSGGEEIVKAKIDLRHFNLGDENPAYCDTDTEMIAKLRLKLRLLTQNS</sequence>
<dbReference type="EMBL" id="CP019646">
    <property type="protein sequence ID" value="AQQ70870.1"/>
    <property type="molecule type" value="Genomic_DNA"/>
</dbReference>
<dbReference type="KEGG" id="pbas:SMSP2_01232"/>